<reference evidence="1" key="1">
    <citation type="submission" date="2011-02" db="EMBL/GenBank/DDBJ databases">
        <title>The genome of the leaf-cutting ant Acromyrmex echinatior suggests key adaptations to social evolution and fungus farming.</title>
        <authorList>
            <person name="Nygaard S."/>
            <person name="Zhang G."/>
        </authorList>
    </citation>
    <scope>NUCLEOTIDE SEQUENCE</scope>
</reference>
<gene>
    <name evidence="1" type="ORF">G5I_03439</name>
</gene>
<evidence type="ECO:0000313" key="2">
    <source>
        <dbReference type="Proteomes" id="UP000007755"/>
    </source>
</evidence>
<dbReference type="InParanoid" id="F4WD01"/>
<dbReference type="AlphaFoldDB" id="F4WD01"/>
<name>F4WD01_ACREC</name>
<sequence length="166" mass="19039">MNFAQTKFDKADAENHPSLRRSYRDISYERPFVSHSFEHCPRLPKTRDVVDYNTSQNTVLEYSVDLLPDERSFVATRVLATNVHECSNFTRESRDLRHHGLSMSNGEARKLGTTKFFEPFDAFVASLQPYQKIILLDYQNRLSCSYQEVTTQGGRDVGNAPSVPLT</sequence>
<organism evidence="2">
    <name type="scientific">Acromyrmex echinatior</name>
    <name type="common">Panamanian leafcutter ant</name>
    <name type="synonym">Acromyrmex octospinosus echinatior</name>
    <dbReference type="NCBI Taxonomy" id="103372"/>
    <lineage>
        <taxon>Eukaryota</taxon>
        <taxon>Metazoa</taxon>
        <taxon>Ecdysozoa</taxon>
        <taxon>Arthropoda</taxon>
        <taxon>Hexapoda</taxon>
        <taxon>Insecta</taxon>
        <taxon>Pterygota</taxon>
        <taxon>Neoptera</taxon>
        <taxon>Endopterygota</taxon>
        <taxon>Hymenoptera</taxon>
        <taxon>Apocrita</taxon>
        <taxon>Aculeata</taxon>
        <taxon>Formicoidea</taxon>
        <taxon>Formicidae</taxon>
        <taxon>Myrmicinae</taxon>
        <taxon>Acromyrmex</taxon>
    </lineage>
</organism>
<accession>F4WD01</accession>
<dbReference type="Proteomes" id="UP000007755">
    <property type="component" value="Unassembled WGS sequence"/>
</dbReference>
<evidence type="ECO:0000313" key="1">
    <source>
        <dbReference type="EMBL" id="EGI67925.1"/>
    </source>
</evidence>
<keyword evidence="2" id="KW-1185">Reference proteome</keyword>
<protein>
    <submittedName>
        <fullName evidence="1">Uncharacterized protein</fullName>
    </submittedName>
</protein>
<dbReference type="EMBL" id="GL888076">
    <property type="protein sequence ID" value="EGI67925.1"/>
    <property type="molecule type" value="Genomic_DNA"/>
</dbReference>
<proteinExistence type="predicted"/>